<dbReference type="PROSITE" id="PS50089">
    <property type="entry name" value="ZF_RING_2"/>
    <property type="match status" value="1"/>
</dbReference>
<feature type="domain" description="RING-type" evidence="4">
    <location>
        <begin position="342"/>
        <end position="388"/>
    </location>
</feature>
<feature type="region of interest" description="Disordered" evidence="3">
    <location>
        <begin position="113"/>
        <end position="251"/>
    </location>
</feature>
<evidence type="ECO:0000256" key="2">
    <source>
        <dbReference type="SAM" id="Coils"/>
    </source>
</evidence>
<dbReference type="SUPFAM" id="SSF57850">
    <property type="entry name" value="RING/U-box"/>
    <property type="match status" value="1"/>
</dbReference>
<dbReference type="Proteomes" id="UP001590951">
    <property type="component" value="Unassembled WGS sequence"/>
</dbReference>
<keyword evidence="1" id="KW-0863">Zinc-finger</keyword>
<feature type="region of interest" description="Disordered" evidence="3">
    <location>
        <begin position="288"/>
        <end position="307"/>
    </location>
</feature>
<feature type="coiled-coil region" evidence="2">
    <location>
        <begin position="252"/>
        <end position="279"/>
    </location>
</feature>
<evidence type="ECO:0000256" key="1">
    <source>
        <dbReference type="PROSITE-ProRule" id="PRU00175"/>
    </source>
</evidence>
<evidence type="ECO:0000313" key="6">
    <source>
        <dbReference type="Proteomes" id="UP001590951"/>
    </source>
</evidence>
<dbReference type="Gene3D" id="3.30.40.10">
    <property type="entry name" value="Zinc/RING finger domain, C3HC4 (zinc finger)"/>
    <property type="match status" value="1"/>
</dbReference>
<gene>
    <name evidence="5" type="ORF">ABVK25_005152</name>
</gene>
<reference evidence="5 6" key="1">
    <citation type="submission" date="2024-09" db="EMBL/GenBank/DDBJ databases">
        <title>Rethinking Asexuality: The Enigmatic Case of Functional Sexual Genes in Lepraria (Stereocaulaceae).</title>
        <authorList>
            <person name="Doellman M."/>
            <person name="Sun Y."/>
            <person name="Barcenas-Pena A."/>
            <person name="Lumbsch H.T."/>
            <person name="Grewe F."/>
        </authorList>
    </citation>
    <scope>NUCLEOTIDE SEQUENCE [LARGE SCALE GENOMIC DNA]</scope>
    <source>
        <strain evidence="5 6">Grewe 0041</strain>
    </source>
</reference>
<dbReference type="EMBL" id="JBHFEH010000015">
    <property type="protein sequence ID" value="KAL2054404.1"/>
    <property type="molecule type" value="Genomic_DNA"/>
</dbReference>
<evidence type="ECO:0000256" key="3">
    <source>
        <dbReference type="SAM" id="MobiDB-lite"/>
    </source>
</evidence>
<dbReference type="InterPro" id="IPR001841">
    <property type="entry name" value="Znf_RING"/>
</dbReference>
<feature type="compositionally biased region" description="Basic and acidic residues" evidence="3">
    <location>
        <begin position="113"/>
        <end position="212"/>
    </location>
</feature>
<name>A0ABR4B964_9LECA</name>
<keyword evidence="6" id="KW-1185">Reference proteome</keyword>
<organism evidence="5 6">
    <name type="scientific">Lepraria finkii</name>
    <dbReference type="NCBI Taxonomy" id="1340010"/>
    <lineage>
        <taxon>Eukaryota</taxon>
        <taxon>Fungi</taxon>
        <taxon>Dikarya</taxon>
        <taxon>Ascomycota</taxon>
        <taxon>Pezizomycotina</taxon>
        <taxon>Lecanoromycetes</taxon>
        <taxon>OSLEUM clade</taxon>
        <taxon>Lecanoromycetidae</taxon>
        <taxon>Lecanorales</taxon>
        <taxon>Lecanorineae</taxon>
        <taxon>Stereocaulaceae</taxon>
        <taxon>Lepraria</taxon>
    </lineage>
</organism>
<evidence type="ECO:0000259" key="4">
    <source>
        <dbReference type="PROSITE" id="PS50089"/>
    </source>
</evidence>
<keyword evidence="1" id="KW-0862">Zinc</keyword>
<proteinExistence type="predicted"/>
<accession>A0ABR4B964</accession>
<dbReference type="InterPro" id="IPR013083">
    <property type="entry name" value="Znf_RING/FYVE/PHD"/>
</dbReference>
<evidence type="ECO:0000313" key="5">
    <source>
        <dbReference type="EMBL" id="KAL2054404.1"/>
    </source>
</evidence>
<keyword evidence="1" id="KW-0479">Metal-binding</keyword>
<keyword evidence="2" id="KW-0175">Coiled coil</keyword>
<dbReference type="Pfam" id="PF13639">
    <property type="entry name" value="zf-RING_2"/>
    <property type="match status" value="1"/>
</dbReference>
<sequence>MECSTQQRATLSTLRISYFKHSCSITCVGYAPSKGRRCHIAIAAANRQDAAKLLDQMSKLNLSSSRIDGLLEQLAPRVLCKRYHQNQSSSMVSQWQDDLEDLCEEEADRQVEQARRDRAAARRAEQARHDRAAARRAEQARHDRAAARRAEDARRAREAAQRAEEERRARDAAQEAAENTRREREVARRAEEERRIRDAAREAVENTRREQEAAQQRENARREEQATSEAHMTRSGVETSPQATPPAPTIQTEQLTSDLASMVARVEVLEEECRELRRLTLTQHFVRSQAASQEAGEDTSSDLDQGSVDEYVTTPISPLSSDDGSEGEESEDWADRIIEGDCSICLESLGSESGLTSCRAQCGQHFHLNCISIWLATDEHTQTCPYCRADWID</sequence>
<comment type="caution">
    <text evidence="5">The sequence shown here is derived from an EMBL/GenBank/DDBJ whole genome shotgun (WGS) entry which is preliminary data.</text>
</comment>
<protein>
    <recommendedName>
        <fullName evidence="4">RING-type domain-containing protein</fullName>
    </recommendedName>
</protein>